<dbReference type="OrthoDB" id="5143916at2"/>
<dbReference type="AlphaFoldDB" id="A0A1G9K1G1"/>
<accession>A0A1G9K1G1</accession>
<dbReference type="Proteomes" id="UP000199475">
    <property type="component" value="Unassembled WGS sequence"/>
</dbReference>
<gene>
    <name evidence="1" type="ORF">SAMN04488242_1590</name>
</gene>
<evidence type="ECO:0000313" key="1">
    <source>
        <dbReference type="EMBL" id="SDL43609.1"/>
    </source>
</evidence>
<evidence type="ECO:0000313" key="2">
    <source>
        <dbReference type="Proteomes" id="UP000199475"/>
    </source>
</evidence>
<sequence length="309" mass="34865">MPTNTALRLDRTYMEEAHVPVRRESALRAIHHLLDLENVDLAHKKELISIGLWKWTEAEGFPPHPKYHIRLRSVGSIDVERTAKVNHEHVWTRSWITGELLRRESWTLDDLRNFLTQYAVACIVTTDEHARLSQSRATGWERYREAGVLVWDMLTDLPFELPIGADTSSKDEQATARRGSSEPAFLVDEAVAQQGGAQASNLRRLLARLGTEEIAVVVGETREGGVGDYLRVHDFSTGEPSPAVAYLHWNGKVSVRLQHTELPDYLASDPDVRSVQHRSYGVNTRLTGHESLDLAEELVTLALDKVRSL</sequence>
<dbReference type="EMBL" id="FNGP01000002">
    <property type="protein sequence ID" value="SDL43609.1"/>
    <property type="molecule type" value="Genomic_DNA"/>
</dbReference>
<keyword evidence="2" id="KW-1185">Reference proteome</keyword>
<proteinExistence type="predicted"/>
<dbReference type="STRING" id="686624.SAMN04488242_1590"/>
<reference evidence="1 2" key="1">
    <citation type="submission" date="2016-10" db="EMBL/GenBank/DDBJ databases">
        <authorList>
            <person name="de Groot N.N."/>
        </authorList>
    </citation>
    <scope>NUCLEOTIDE SEQUENCE [LARGE SCALE GENOMIC DNA]</scope>
    <source>
        <strain evidence="1 2">CGMCC 1.9159</strain>
    </source>
</reference>
<name>A0A1G9K1G1_9ACTN</name>
<protein>
    <submittedName>
        <fullName evidence="1">Uncharacterized protein</fullName>
    </submittedName>
</protein>
<dbReference type="RefSeq" id="WP_093250686.1">
    <property type="nucleotide sequence ID" value="NZ_FNGP01000002.1"/>
</dbReference>
<organism evidence="1 2">
    <name type="scientific">Tessaracoccus oleiagri</name>
    <dbReference type="NCBI Taxonomy" id="686624"/>
    <lineage>
        <taxon>Bacteria</taxon>
        <taxon>Bacillati</taxon>
        <taxon>Actinomycetota</taxon>
        <taxon>Actinomycetes</taxon>
        <taxon>Propionibacteriales</taxon>
        <taxon>Propionibacteriaceae</taxon>
        <taxon>Tessaracoccus</taxon>
    </lineage>
</organism>